<protein>
    <submittedName>
        <fullName evidence="6">TetR/AcrR family transcriptional regulator</fullName>
    </submittedName>
</protein>
<evidence type="ECO:0000259" key="5">
    <source>
        <dbReference type="PROSITE" id="PS50977"/>
    </source>
</evidence>
<evidence type="ECO:0000256" key="1">
    <source>
        <dbReference type="ARBA" id="ARBA00023015"/>
    </source>
</evidence>
<dbReference type="Gene3D" id="1.10.357.10">
    <property type="entry name" value="Tetracycline Repressor, domain 2"/>
    <property type="match status" value="1"/>
</dbReference>
<dbReference type="Pfam" id="PF13305">
    <property type="entry name" value="TetR_C_33"/>
    <property type="match status" value="1"/>
</dbReference>
<sequence length="222" mass="23276">MVKGSGGKTGYHHGDLRNALIGAAVELAVEGGPERVVLREAARRVGVSPTAAYRHFSGHGDLLWQVKARGQQALAAFMLEAVREVPPLPDPGEEAERRLAAIGRGYVRFAVENPGLYRTAFRRIPADAPGADGVRAAFTGSAPPGDEPRYSAFRVLTDTLDAAVTAGRMAPAARPGAEIAAWAAVHGLAQLLLDGPLAGLPAGQWEALTDRTVRMVVAGLFG</sequence>
<evidence type="ECO:0000256" key="4">
    <source>
        <dbReference type="PROSITE-ProRule" id="PRU00335"/>
    </source>
</evidence>
<evidence type="ECO:0000256" key="2">
    <source>
        <dbReference type="ARBA" id="ARBA00023125"/>
    </source>
</evidence>
<organism evidence="6 7">
    <name type="scientific">Streptomyces xinghaiensis</name>
    <dbReference type="NCBI Taxonomy" id="1038928"/>
    <lineage>
        <taxon>Bacteria</taxon>
        <taxon>Bacillati</taxon>
        <taxon>Actinomycetota</taxon>
        <taxon>Actinomycetes</taxon>
        <taxon>Kitasatosporales</taxon>
        <taxon>Streptomycetaceae</taxon>
        <taxon>Streptomyces</taxon>
    </lineage>
</organism>
<dbReference type="Pfam" id="PF00440">
    <property type="entry name" value="TetR_N"/>
    <property type="match status" value="1"/>
</dbReference>
<proteinExistence type="predicted"/>
<comment type="caution">
    <text evidence="6">The sequence shown here is derived from an EMBL/GenBank/DDBJ whole genome shotgun (WGS) entry which is preliminary data.</text>
</comment>
<name>A0A420UYA5_9ACTN</name>
<evidence type="ECO:0000256" key="3">
    <source>
        <dbReference type="ARBA" id="ARBA00023163"/>
    </source>
</evidence>
<dbReference type="SUPFAM" id="SSF46689">
    <property type="entry name" value="Homeodomain-like"/>
    <property type="match status" value="1"/>
</dbReference>
<dbReference type="InterPro" id="IPR050109">
    <property type="entry name" value="HTH-type_TetR-like_transc_reg"/>
</dbReference>
<keyword evidence="3" id="KW-0804">Transcription</keyword>
<dbReference type="GO" id="GO:0003700">
    <property type="term" value="F:DNA-binding transcription factor activity"/>
    <property type="evidence" value="ECO:0007669"/>
    <property type="project" value="TreeGrafter"/>
</dbReference>
<dbReference type="InterPro" id="IPR001647">
    <property type="entry name" value="HTH_TetR"/>
</dbReference>
<dbReference type="SUPFAM" id="SSF48498">
    <property type="entry name" value="Tetracyclin repressor-like, C-terminal domain"/>
    <property type="match status" value="1"/>
</dbReference>
<dbReference type="OrthoDB" id="3173376at2"/>
<dbReference type="Proteomes" id="UP000028058">
    <property type="component" value="Unassembled WGS sequence"/>
</dbReference>
<dbReference type="GO" id="GO:0000976">
    <property type="term" value="F:transcription cis-regulatory region binding"/>
    <property type="evidence" value="ECO:0007669"/>
    <property type="project" value="TreeGrafter"/>
</dbReference>
<dbReference type="RefSeq" id="WP_043465161.1">
    <property type="nucleotide sequence ID" value="NZ_CP134822.1"/>
</dbReference>
<keyword evidence="7" id="KW-1185">Reference proteome</keyword>
<reference evidence="6 7" key="1">
    <citation type="journal article" date="2014" name="Genome Announc.">
        <title>Draft Genome Sequence of Streptomyces fradiae ATCC 19609, a Strain Highly Sensitive to Antibiotics.</title>
        <authorList>
            <person name="Bekker O.B."/>
            <person name="Klimina K.M."/>
            <person name="Vatlin A.A."/>
            <person name="Zakharevich N.V."/>
            <person name="Kasianov A.S."/>
            <person name="Danilenko V.N."/>
        </authorList>
    </citation>
    <scope>NUCLEOTIDE SEQUENCE [LARGE SCALE GENOMIC DNA]</scope>
    <source>
        <strain evidence="6 7">ATCC 19609</strain>
    </source>
</reference>
<dbReference type="PANTHER" id="PTHR30055:SF220">
    <property type="entry name" value="TETR-FAMILY REGULATORY PROTEIN"/>
    <property type="match status" value="1"/>
</dbReference>
<dbReference type="InterPro" id="IPR009057">
    <property type="entry name" value="Homeodomain-like_sf"/>
</dbReference>
<feature type="DNA-binding region" description="H-T-H motif" evidence="4">
    <location>
        <begin position="37"/>
        <end position="56"/>
    </location>
</feature>
<dbReference type="EMBL" id="JNAD02000012">
    <property type="protein sequence ID" value="RKM92791.1"/>
    <property type="molecule type" value="Genomic_DNA"/>
</dbReference>
<evidence type="ECO:0000313" key="7">
    <source>
        <dbReference type="Proteomes" id="UP000028058"/>
    </source>
</evidence>
<feature type="domain" description="HTH tetR-type" evidence="5">
    <location>
        <begin position="14"/>
        <end position="74"/>
    </location>
</feature>
<dbReference type="InterPro" id="IPR036271">
    <property type="entry name" value="Tet_transcr_reg_TetR-rel_C_sf"/>
</dbReference>
<dbReference type="InterPro" id="IPR025996">
    <property type="entry name" value="MT1864/Rv1816-like_C"/>
</dbReference>
<dbReference type="PROSITE" id="PS50977">
    <property type="entry name" value="HTH_TETR_2"/>
    <property type="match status" value="1"/>
</dbReference>
<accession>A0A420UYA5</accession>
<gene>
    <name evidence="6" type="ORF">SFRA_022990</name>
</gene>
<dbReference type="AlphaFoldDB" id="A0A420UYA5"/>
<evidence type="ECO:0000313" key="6">
    <source>
        <dbReference type="EMBL" id="RKM92791.1"/>
    </source>
</evidence>
<keyword evidence="1" id="KW-0805">Transcription regulation</keyword>
<dbReference type="PANTHER" id="PTHR30055">
    <property type="entry name" value="HTH-TYPE TRANSCRIPTIONAL REGULATOR RUTR"/>
    <property type="match status" value="1"/>
</dbReference>
<keyword evidence="2 4" id="KW-0238">DNA-binding</keyword>